<keyword evidence="1" id="KW-1133">Transmembrane helix</keyword>
<accession>A0A930E2N9</accession>
<reference evidence="3" key="1">
    <citation type="submission" date="2020-04" db="EMBL/GenBank/DDBJ databases">
        <title>Deep metagenomics examines the oral microbiome during advanced dental caries in children, revealing novel taxa and co-occurrences with host molecules.</title>
        <authorList>
            <person name="Baker J.L."/>
            <person name="Morton J.T."/>
            <person name="Dinis M."/>
            <person name="Alvarez R."/>
            <person name="Tran N.C."/>
            <person name="Knight R."/>
            <person name="Edlund A."/>
        </authorList>
    </citation>
    <scope>NUCLEOTIDE SEQUENCE</scope>
    <source>
        <strain evidence="3">JCVI_23_bin.11</strain>
    </source>
</reference>
<dbReference type="PROSITE" id="PS51704">
    <property type="entry name" value="GP_PDE"/>
    <property type="match status" value="1"/>
</dbReference>
<comment type="caution">
    <text evidence="3">The sequence shown here is derived from an EMBL/GenBank/DDBJ whole genome shotgun (WGS) entry which is preliminary data.</text>
</comment>
<dbReference type="InterPro" id="IPR017946">
    <property type="entry name" value="PLC-like_Pdiesterase_TIM-brl"/>
</dbReference>
<dbReference type="CDD" id="cd08561">
    <property type="entry name" value="GDPD_cytoplasmic_ScUgpQ2_like"/>
    <property type="match status" value="1"/>
</dbReference>
<proteinExistence type="predicted"/>
<dbReference type="Gene3D" id="3.20.20.190">
    <property type="entry name" value="Phosphatidylinositol (PI) phosphodiesterase"/>
    <property type="match status" value="1"/>
</dbReference>
<evidence type="ECO:0000259" key="2">
    <source>
        <dbReference type="PROSITE" id="PS51704"/>
    </source>
</evidence>
<gene>
    <name evidence="3" type="ORF">HXM94_02800</name>
</gene>
<organism evidence="3 4">
    <name type="scientific">Parvimonas micra</name>
    <dbReference type="NCBI Taxonomy" id="33033"/>
    <lineage>
        <taxon>Bacteria</taxon>
        <taxon>Bacillati</taxon>
        <taxon>Bacillota</taxon>
        <taxon>Tissierellia</taxon>
        <taxon>Tissierellales</taxon>
        <taxon>Peptoniphilaceae</taxon>
        <taxon>Parvimonas</taxon>
    </lineage>
</organism>
<keyword evidence="1" id="KW-0812">Transmembrane</keyword>
<evidence type="ECO:0000256" key="1">
    <source>
        <dbReference type="SAM" id="Phobius"/>
    </source>
</evidence>
<dbReference type="EMBL" id="JABZRE010000006">
    <property type="protein sequence ID" value="MBF1306707.1"/>
    <property type="molecule type" value="Genomic_DNA"/>
</dbReference>
<dbReference type="InterPro" id="IPR030395">
    <property type="entry name" value="GP_PDE_dom"/>
</dbReference>
<dbReference type="Proteomes" id="UP000758611">
    <property type="component" value="Unassembled WGS sequence"/>
</dbReference>
<dbReference type="PANTHER" id="PTHR46211:SF14">
    <property type="entry name" value="GLYCEROPHOSPHODIESTER PHOSPHODIESTERASE"/>
    <property type="match status" value="1"/>
</dbReference>
<protein>
    <submittedName>
        <fullName evidence="3">Glycerophosphodiester phosphodiesterase</fullName>
    </submittedName>
</protein>
<sequence length="306" mass="35815">MIIILGDVFMYMFLLILVVIYVLLQFSCFKKEKKARNIFRNGSFPLIFAHRGSSHLFPENTELAFLKSFELGVDAFETDIRLTKDGRIVTQHNEDIDETTDGTGKVIDYTYDELKEFNFGYKFKNINGDFPYAENRVNGLYPMEVSALFEKFRDDVVYSIDIKDDGEVGLKSTELLYKFVKEYNLEKNVIFSSFNEENLKHLRKISKGEIIISGSMQKTTEVVLASYFGYDSFKKFNTHAMMLPRFEKLPLDTKYLIYKFHKHNIAVCYWTINTEKDMRKLINKKVDGIITDRVDLLLKIKEEKSN</sequence>
<name>A0A930E2N9_9FIRM</name>
<feature type="transmembrane region" description="Helical" evidence="1">
    <location>
        <begin position="6"/>
        <end position="24"/>
    </location>
</feature>
<keyword evidence="1" id="KW-0472">Membrane</keyword>
<dbReference type="GO" id="GO:0006629">
    <property type="term" value="P:lipid metabolic process"/>
    <property type="evidence" value="ECO:0007669"/>
    <property type="project" value="InterPro"/>
</dbReference>
<dbReference type="AlphaFoldDB" id="A0A930E2N9"/>
<evidence type="ECO:0000313" key="4">
    <source>
        <dbReference type="Proteomes" id="UP000758611"/>
    </source>
</evidence>
<evidence type="ECO:0000313" key="3">
    <source>
        <dbReference type="EMBL" id="MBF1306707.1"/>
    </source>
</evidence>
<dbReference type="GO" id="GO:0008081">
    <property type="term" value="F:phosphoric diester hydrolase activity"/>
    <property type="evidence" value="ECO:0007669"/>
    <property type="project" value="InterPro"/>
</dbReference>
<dbReference type="SUPFAM" id="SSF51695">
    <property type="entry name" value="PLC-like phosphodiesterases"/>
    <property type="match status" value="1"/>
</dbReference>
<feature type="domain" description="GP-PDE" evidence="2">
    <location>
        <begin position="45"/>
        <end position="301"/>
    </location>
</feature>
<dbReference type="Pfam" id="PF03009">
    <property type="entry name" value="GDPD"/>
    <property type="match status" value="1"/>
</dbReference>
<dbReference type="PANTHER" id="PTHR46211">
    <property type="entry name" value="GLYCEROPHOSPHORYL DIESTER PHOSPHODIESTERASE"/>
    <property type="match status" value="1"/>
</dbReference>